<keyword evidence="1" id="KW-0106">Calcium</keyword>
<dbReference type="EMBL" id="AB661686">
    <property type="protein sequence ID" value="BAL52327.1"/>
    <property type="molecule type" value="Genomic_DNA"/>
</dbReference>
<organism evidence="5">
    <name type="scientific">Pinctada fucata</name>
    <name type="common">Akoya pearl oyster</name>
    <name type="synonym">Pinctada imbricata fucata</name>
    <dbReference type="NCBI Taxonomy" id="50426"/>
    <lineage>
        <taxon>Eukaryota</taxon>
        <taxon>Metazoa</taxon>
        <taxon>Spiralia</taxon>
        <taxon>Lophotrochozoa</taxon>
        <taxon>Mollusca</taxon>
        <taxon>Bivalvia</taxon>
        <taxon>Autobranchia</taxon>
        <taxon>Pteriomorphia</taxon>
        <taxon>Pterioida</taxon>
        <taxon>Pterioidea</taxon>
        <taxon>Pteriidae</taxon>
        <taxon>Pinctada</taxon>
    </lineage>
</organism>
<feature type="chain" id="PRO_5007666388" evidence="2">
    <location>
        <begin position="23"/>
        <end position="129"/>
    </location>
</feature>
<dbReference type="InterPro" id="IPR018247">
    <property type="entry name" value="EF_Hand_1_Ca_BS"/>
</dbReference>
<dbReference type="InterPro" id="IPR011992">
    <property type="entry name" value="EF-hand-dom_pair"/>
</dbReference>
<dbReference type="GO" id="GO:0005509">
    <property type="term" value="F:calcium ion binding"/>
    <property type="evidence" value="ECO:0007669"/>
    <property type="project" value="InterPro"/>
</dbReference>
<evidence type="ECO:0000256" key="1">
    <source>
        <dbReference type="ARBA" id="ARBA00022837"/>
    </source>
</evidence>
<proteinExistence type="predicted"/>
<reference evidence="5" key="1">
    <citation type="submission" date="2011-08" db="EMBL/GenBank/DDBJ databases">
        <title>Analysis of structure and sequence polymorphism of genes of pearl oyster.</title>
        <authorList>
            <person name="Masaoka T."/>
            <person name="Fujiwara A."/>
            <person name="Kobayashi T."/>
        </authorList>
    </citation>
    <scope>NUCLEOTIDE SEQUENCE</scope>
    <source>
        <strain evidence="5">F5</strain>
        <strain evidence="4">M3</strain>
        <tissue evidence="5">Adductor muscle</tissue>
    </source>
</reference>
<dbReference type="PROSITE" id="PS50222">
    <property type="entry name" value="EF_HAND_2"/>
    <property type="match status" value="2"/>
</dbReference>
<evidence type="ECO:0000256" key="2">
    <source>
        <dbReference type="SAM" id="SignalP"/>
    </source>
</evidence>
<dbReference type="PROSITE" id="PS00018">
    <property type="entry name" value="EF_HAND_1"/>
    <property type="match status" value="2"/>
</dbReference>
<evidence type="ECO:0000313" key="4">
    <source>
        <dbReference type="EMBL" id="BAL52326.1"/>
    </source>
</evidence>
<name>H3JZ99_PINFU</name>
<feature type="domain" description="EF-hand" evidence="3">
    <location>
        <begin position="99"/>
        <end position="126"/>
    </location>
</feature>
<evidence type="ECO:0000259" key="3">
    <source>
        <dbReference type="PROSITE" id="PS50222"/>
    </source>
</evidence>
<protein>
    <submittedName>
        <fullName evidence="5">EF-hand calcium-binding protein</fullName>
    </submittedName>
</protein>
<evidence type="ECO:0000313" key="5">
    <source>
        <dbReference type="EMBL" id="BAL52327.1"/>
    </source>
</evidence>
<dbReference type="InterPro" id="IPR002048">
    <property type="entry name" value="EF_hand_dom"/>
</dbReference>
<dbReference type="Pfam" id="PF13499">
    <property type="entry name" value="EF-hand_7"/>
    <property type="match status" value="1"/>
</dbReference>
<keyword evidence="2" id="KW-0732">Signal</keyword>
<accession>H3JZ99</accession>
<feature type="domain" description="EF-hand" evidence="3">
    <location>
        <begin position="73"/>
        <end position="96"/>
    </location>
</feature>
<dbReference type="Gene3D" id="1.10.238.10">
    <property type="entry name" value="EF-hand"/>
    <property type="match status" value="1"/>
</dbReference>
<sequence length="129" mass="15106">MKAYLLLLLLVIFLMCMDDGDAWRRRRRWRRWRIRIRAKKIYKAYRLYRTWGRKRDTETAAAGVAEKCQLSSYDTDNDGKLSRIEVQSIIKDAENHPGAFEKFDTDGDGHVSEDEFTVSIASLIDACQK</sequence>
<dbReference type="AlphaFoldDB" id="H3JZ99"/>
<dbReference type="EMBL" id="AB661685">
    <property type="protein sequence ID" value="BAL52326.1"/>
    <property type="molecule type" value="Genomic_DNA"/>
</dbReference>
<feature type="signal peptide" evidence="2">
    <location>
        <begin position="1"/>
        <end position="22"/>
    </location>
</feature>
<dbReference type="SUPFAM" id="SSF47473">
    <property type="entry name" value="EF-hand"/>
    <property type="match status" value="1"/>
</dbReference>